<evidence type="ECO:0000256" key="8">
    <source>
        <dbReference type="ARBA" id="ARBA00023136"/>
    </source>
</evidence>
<dbReference type="PANTHER" id="PTHR43394:SF1">
    <property type="entry name" value="ATP-BINDING CASSETTE SUB-FAMILY B MEMBER 10, MITOCHONDRIAL"/>
    <property type="match status" value="1"/>
</dbReference>
<gene>
    <name evidence="12" type="primary">yheI_1</name>
    <name evidence="12" type="ORF">LuPra_02840</name>
</gene>
<organism evidence="12 13">
    <name type="scientific">Luteitalea pratensis</name>
    <dbReference type="NCBI Taxonomy" id="1855912"/>
    <lineage>
        <taxon>Bacteria</taxon>
        <taxon>Pseudomonadati</taxon>
        <taxon>Acidobacteriota</taxon>
        <taxon>Vicinamibacteria</taxon>
        <taxon>Vicinamibacterales</taxon>
        <taxon>Vicinamibacteraceae</taxon>
        <taxon>Luteitalea</taxon>
    </lineage>
</organism>
<feature type="transmembrane region" description="Helical" evidence="9">
    <location>
        <begin position="143"/>
        <end position="160"/>
    </location>
</feature>
<evidence type="ECO:0000256" key="7">
    <source>
        <dbReference type="ARBA" id="ARBA00022989"/>
    </source>
</evidence>
<evidence type="ECO:0000256" key="5">
    <source>
        <dbReference type="ARBA" id="ARBA00022741"/>
    </source>
</evidence>
<name>A0A143PN96_LUTPR</name>
<feature type="transmembrane region" description="Helical" evidence="9">
    <location>
        <begin position="264"/>
        <end position="282"/>
    </location>
</feature>
<keyword evidence="12" id="KW-0378">Hydrolase</keyword>
<dbReference type="InterPro" id="IPR036640">
    <property type="entry name" value="ABC1_TM_sf"/>
</dbReference>
<feature type="domain" description="ABC transmembrane type-1" evidence="11">
    <location>
        <begin position="2"/>
        <end position="284"/>
    </location>
</feature>
<keyword evidence="8 9" id="KW-0472">Membrane</keyword>
<keyword evidence="13" id="KW-1185">Reference proteome</keyword>
<dbReference type="EMBL" id="CP015136">
    <property type="protein sequence ID" value="AMY09620.1"/>
    <property type="molecule type" value="Genomic_DNA"/>
</dbReference>
<protein>
    <submittedName>
        <fullName evidence="12">Putative multidrug resistance ABC transporter ATP-binding/permease protein YheI</fullName>
        <ecNumber evidence="12">3.6.3.-</ecNumber>
    </submittedName>
</protein>
<dbReference type="InterPro" id="IPR003593">
    <property type="entry name" value="AAA+_ATPase"/>
</dbReference>
<comment type="subcellular location">
    <subcellularLocation>
        <location evidence="1">Cell membrane</location>
        <topology evidence="1">Multi-pass membrane protein</topology>
    </subcellularLocation>
</comment>
<dbReference type="PROSITE" id="PS50929">
    <property type="entry name" value="ABC_TM1F"/>
    <property type="match status" value="1"/>
</dbReference>
<dbReference type="SUPFAM" id="SSF52540">
    <property type="entry name" value="P-loop containing nucleoside triphosphate hydrolases"/>
    <property type="match status" value="1"/>
</dbReference>
<dbReference type="Pfam" id="PF00664">
    <property type="entry name" value="ABC_membrane"/>
    <property type="match status" value="1"/>
</dbReference>
<accession>A0A143PN96</accession>
<evidence type="ECO:0000256" key="9">
    <source>
        <dbReference type="SAM" id="Phobius"/>
    </source>
</evidence>
<dbReference type="GO" id="GO:0005524">
    <property type="term" value="F:ATP binding"/>
    <property type="evidence" value="ECO:0007669"/>
    <property type="project" value="UniProtKB-KW"/>
</dbReference>
<evidence type="ECO:0000256" key="1">
    <source>
        <dbReference type="ARBA" id="ARBA00004651"/>
    </source>
</evidence>
<dbReference type="AlphaFoldDB" id="A0A143PN96"/>
<dbReference type="STRING" id="1855912.LuPra_02840"/>
<dbReference type="GO" id="GO:0016887">
    <property type="term" value="F:ATP hydrolysis activity"/>
    <property type="evidence" value="ECO:0007669"/>
    <property type="project" value="InterPro"/>
</dbReference>
<reference evidence="13" key="2">
    <citation type="submission" date="2016-04" db="EMBL/GenBank/DDBJ databases">
        <title>First Complete Genome Sequence of a Subdivision 6 Acidobacterium.</title>
        <authorList>
            <person name="Huang S."/>
            <person name="Vieira S."/>
            <person name="Bunk B."/>
            <person name="Riedel T."/>
            <person name="Sproeer C."/>
            <person name="Overmann J."/>
        </authorList>
    </citation>
    <scope>NUCLEOTIDE SEQUENCE [LARGE SCALE GENOMIC DNA]</scope>
    <source>
        <strain evidence="13">DSM 100886 HEG_-6_39</strain>
    </source>
</reference>
<keyword evidence="6 12" id="KW-0067">ATP-binding</keyword>
<dbReference type="EC" id="3.6.3.-" evidence="12"/>
<dbReference type="Proteomes" id="UP000076079">
    <property type="component" value="Chromosome"/>
</dbReference>
<evidence type="ECO:0000256" key="6">
    <source>
        <dbReference type="ARBA" id="ARBA00022840"/>
    </source>
</evidence>
<dbReference type="Pfam" id="PF00005">
    <property type="entry name" value="ABC_tran"/>
    <property type="match status" value="1"/>
</dbReference>
<feature type="transmembrane region" description="Helical" evidence="9">
    <location>
        <begin position="116"/>
        <end position="137"/>
    </location>
</feature>
<evidence type="ECO:0000256" key="3">
    <source>
        <dbReference type="ARBA" id="ARBA00022475"/>
    </source>
</evidence>
<dbReference type="InterPro" id="IPR003439">
    <property type="entry name" value="ABC_transporter-like_ATP-bd"/>
</dbReference>
<feature type="transmembrane region" description="Helical" evidence="9">
    <location>
        <begin position="218"/>
        <end position="244"/>
    </location>
</feature>
<keyword evidence="3" id="KW-1003">Cell membrane</keyword>
<evidence type="ECO:0000256" key="2">
    <source>
        <dbReference type="ARBA" id="ARBA00022448"/>
    </source>
</evidence>
<feature type="domain" description="ABC transporter" evidence="10">
    <location>
        <begin position="319"/>
        <end position="557"/>
    </location>
</feature>
<dbReference type="PROSITE" id="PS50893">
    <property type="entry name" value="ABC_TRANSPORTER_2"/>
    <property type="match status" value="1"/>
</dbReference>
<dbReference type="SUPFAM" id="SSF90123">
    <property type="entry name" value="ABC transporter transmembrane region"/>
    <property type="match status" value="1"/>
</dbReference>
<dbReference type="Gene3D" id="1.20.1560.10">
    <property type="entry name" value="ABC transporter type 1, transmembrane domain"/>
    <property type="match status" value="1"/>
</dbReference>
<dbReference type="GO" id="GO:0005886">
    <property type="term" value="C:plasma membrane"/>
    <property type="evidence" value="ECO:0007669"/>
    <property type="project" value="UniProtKB-SubCell"/>
</dbReference>
<dbReference type="SMART" id="SM00382">
    <property type="entry name" value="AAA"/>
    <property type="match status" value="1"/>
</dbReference>
<proteinExistence type="predicted"/>
<evidence type="ECO:0000256" key="4">
    <source>
        <dbReference type="ARBA" id="ARBA00022692"/>
    </source>
</evidence>
<keyword evidence="4 9" id="KW-0812">Transmembrane</keyword>
<keyword evidence="5" id="KW-0547">Nucleotide-binding</keyword>
<dbReference type="PATRIC" id="fig|1813736.3.peg.3031"/>
<dbReference type="CDD" id="cd18541">
    <property type="entry name" value="ABC_6TM_TmrB_like"/>
    <property type="match status" value="1"/>
</dbReference>
<evidence type="ECO:0000313" key="12">
    <source>
        <dbReference type="EMBL" id="AMY09620.1"/>
    </source>
</evidence>
<dbReference type="Gene3D" id="3.40.50.300">
    <property type="entry name" value="P-loop containing nucleotide triphosphate hydrolases"/>
    <property type="match status" value="1"/>
</dbReference>
<dbReference type="FunFam" id="3.40.50.300:FF:000221">
    <property type="entry name" value="Multidrug ABC transporter ATP-binding protein"/>
    <property type="match status" value="1"/>
</dbReference>
<keyword evidence="2" id="KW-0813">Transport</keyword>
<feature type="transmembrane region" description="Helical" evidence="9">
    <location>
        <begin position="39"/>
        <end position="59"/>
    </location>
</feature>
<sequence length="567" mass="62335">MLLGLCCAIVANLFALLTPWVLKYAVDDLTAAVTRAKLGRYALALLAISAGGGIFRYFMRRLIIGVSRRVEYDLRSDFFSQLQRFPREYFDKARTGDLMSRASADLGAVRMMAGPAAMYAVSTGVLAIAAVGMMLWIDTRLTLLIVTFTPLVSLMVKYFGQAIHTRFERIQAQLAEISAITQEALAGVRVVRAYGQEAAERAKFLAASDEYVARNRKLILLQASFFPSMTFGFGLAIVAFLYLGGREVIRGSLTLGEFVAFNGYLGQLAWPLIAFGWVTNMFQRGLASWQRMLEVFDTAPSIVDGPTAQRLPEPVRGRLRVRHLTFAYGTGPVVLHDIDLHVPAGSTLAIVGATGSGKSSLVHLLVRMYDPPPGTVFIDGHDVRDVRLEDLRRAIAFVPQETFLFSTTLEDNIAFGAHAMPDAQRRERVEEAAAIARLDKDVVQFAEGYQTRVGERGLTLSGGQKQRTAIARALMTAAPVLVFDDALSAVDTYTEEEILSRLRTVTADRTTIIVAHRISAVRHADQIIVLDEGRIIERGTHDSLAFAGGPYSELVRQQQLEAELAVS</sequence>
<evidence type="ECO:0000259" key="11">
    <source>
        <dbReference type="PROSITE" id="PS50929"/>
    </source>
</evidence>
<dbReference type="KEGG" id="abac:LuPra_02840"/>
<evidence type="ECO:0000313" key="13">
    <source>
        <dbReference type="Proteomes" id="UP000076079"/>
    </source>
</evidence>
<keyword evidence="7 9" id="KW-1133">Transmembrane helix</keyword>
<dbReference type="InterPro" id="IPR011527">
    <property type="entry name" value="ABC1_TM_dom"/>
</dbReference>
<evidence type="ECO:0000259" key="10">
    <source>
        <dbReference type="PROSITE" id="PS50893"/>
    </source>
</evidence>
<dbReference type="InterPro" id="IPR039421">
    <property type="entry name" value="Type_1_exporter"/>
</dbReference>
<dbReference type="GO" id="GO:0015421">
    <property type="term" value="F:ABC-type oligopeptide transporter activity"/>
    <property type="evidence" value="ECO:0007669"/>
    <property type="project" value="TreeGrafter"/>
</dbReference>
<dbReference type="InterPro" id="IPR027417">
    <property type="entry name" value="P-loop_NTPase"/>
</dbReference>
<reference evidence="12 13" key="1">
    <citation type="journal article" date="2016" name="Genome Announc.">
        <title>First Complete Genome Sequence of a Subdivision 6 Acidobacterium Strain.</title>
        <authorList>
            <person name="Huang S."/>
            <person name="Vieira S."/>
            <person name="Bunk B."/>
            <person name="Riedel T."/>
            <person name="Sproer C."/>
            <person name="Overmann J."/>
        </authorList>
    </citation>
    <scope>NUCLEOTIDE SEQUENCE [LARGE SCALE GENOMIC DNA]</scope>
    <source>
        <strain evidence="13">DSM 100886 HEG_-6_39</strain>
    </source>
</reference>
<dbReference type="PANTHER" id="PTHR43394">
    <property type="entry name" value="ATP-DEPENDENT PERMEASE MDL1, MITOCHONDRIAL"/>
    <property type="match status" value="1"/>
</dbReference>